<dbReference type="Gramene" id="EES01533">
    <property type="protein sequence ID" value="EES01533"/>
    <property type="gene ID" value="SORBI_3003G310700"/>
</dbReference>
<reference evidence="2" key="2">
    <citation type="submission" date="2020-10" db="EMBL/GenBank/DDBJ databases">
        <authorList>
            <person name="Cooper E.A."/>
            <person name="Brenton Z.W."/>
            <person name="Flinn B.S."/>
            <person name="Jenkins J."/>
            <person name="Shu S."/>
            <person name="Flowers D."/>
            <person name="Luo F."/>
            <person name="Wang Y."/>
            <person name="Xia P."/>
            <person name="Barry K."/>
            <person name="Daum C."/>
            <person name="Lipzen A."/>
            <person name="Yoshinaga Y."/>
            <person name="Schmutz J."/>
            <person name="Saski C."/>
            <person name="Vermerris W."/>
            <person name="Kresovich S."/>
        </authorList>
    </citation>
    <scope>NUCLEOTIDE SEQUENCE</scope>
</reference>
<dbReference type="KEGG" id="sbi:8079272"/>
<sequence length="188" mass="21078">MGWRWHDDDDGDSGRGLGGVPDLAGGGGEGAQCATRRVVQSRCHTEEVEPGRFVRKCEKTEQLLRDCVGRPSELVESKTENTEEDVTEEMKSGSLSLGFPRNEPFAFPGLRSDMEALEKDFFGSLGNVLDEAERMTNSFIKSFGFPPVHDRESSPFRRQPAEKHIEEDTARKTKESDYSEFRSKISDV</sequence>
<protein>
    <recommendedName>
        <fullName evidence="4">Mal d 1-associated protein</fullName>
    </recommendedName>
</protein>
<name>A0A921RG93_SORBI</name>
<dbReference type="EMBL" id="CM027682">
    <property type="protein sequence ID" value="KAG0539582.1"/>
    <property type="molecule type" value="Genomic_DNA"/>
</dbReference>
<dbReference type="PANTHER" id="PTHR35722">
    <property type="entry name" value="MAL D 1-ASSOCIATED PROTEIN"/>
    <property type="match status" value="1"/>
</dbReference>
<feature type="compositionally biased region" description="Gly residues" evidence="1">
    <location>
        <begin position="14"/>
        <end position="30"/>
    </location>
</feature>
<feature type="compositionally biased region" description="Basic and acidic residues" evidence="1">
    <location>
        <begin position="148"/>
        <end position="188"/>
    </location>
</feature>
<dbReference type="PANTHER" id="PTHR35722:SF1">
    <property type="entry name" value="MAL D 1-ASSOCIATED PROTEIN"/>
    <property type="match status" value="1"/>
</dbReference>
<dbReference type="OrthoDB" id="1914474at2759"/>
<proteinExistence type="predicted"/>
<reference evidence="2" key="1">
    <citation type="journal article" date="2019" name="BMC Genomics">
        <title>A new reference genome for Sorghum bicolor reveals high levels of sequence similarity between sweet and grain genotypes: implications for the genetics of sugar metabolism.</title>
        <authorList>
            <person name="Cooper E.A."/>
            <person name="Brenton Z.W."/>
            <person name="Flinn B.S."/>
            <person name="Jenkins J."/>
            <person name="Shu S."/>
            <person name="Flowers D."/>
            <person name="Luo F."/>
            <person name="Wang Y."/>
            <person name="Xia P."/>
            <person name="Barry K."/>
            <person name="Daum C."/>
            <person name="Lipzen A."/>
            <person name="Yoshinaga Y."/>
            <person name="Schmutz J."/>
            <person name="Saski C."/>
            <person name="Vermerris W."/>
            <person name="Kresovich S."/>
        </authorList>
    </citation>
    <scope>NUCLEOTIDE SEQUENCE</scope>
</reference>
<dbReference type="AlphaFoldDB" id="A0A921RG93"/>
<dbReference type="InterPro" id="IPR053346">
    <property type="entry name" value="Fra_a_1-associated"/>
</dbReference>
<evidence type="ECO:0008006" key="4">
    <source>
        <dbReference type="Google" id="ProtNLM"/>
    </source>
</evidence>
<feature type="region of interest" description="Disordered" evidence="1">
    <location>
        <begin position="143"/>
        <end position="188"/>
    </location>
</feature>
<comment type="caution">
    <text evidence="2">The sequence shown here is derived from an EMBL/GenBank/DDBJ whole genome shotgun (WGS) entry which is preliminary data.</text>
</comment>
<evidence type="ECO:0000256" key="1">
    <source>
        <dbReference type="SAM" id="MobiDB-lite"/>
    </source>
</evidence>
<organism evidence="2 3">
    <name type="scientific">Sorghum bicolor</name>
    <name type="common">Sorghum</name>
    <name type="synonym">Sorghum vulgare</name>
    <dbReference type="NCBI Taxonomy" id="4558"/>
    <lineage>
        <taxon>Eukaryota</taxon>
        <taxon>Viridiplantae</taxon>
        <taxon>Streptophyta</taxon>
        <taxon>Embryophyta</taxon>
        <taxon>Tracheophyta</taxon>
        <taxon>Spermatophyta</taxon>
        <taxon>Magnoliopsida</taxon>
        <taxon>Liliopsida</taxon>
        <taxon>Poales</taxon>
        <taxon>Poaceae</taxon>
        <taxon>PACMAD clade</taxon>
        <taxon>Panicoideae</taxon>
        <taxon>Andropogonodae</taxon>
        <taxon>Andropogoneae</taxon>
        <taxon>Sorghinae</taxon>
        <taxon>Sorghum</taxon>
    </lineage>
</organism>
<feature type="region of interest" description="Disordered" evidence="1">
    <location>
        <begin position="1"/>
        <end position="31"/>
    </location>
</feature>
<evidence type="ECO:0000313" key="3">
    <source>
        <dbReference type="Proteomes" id="UP000807115"/>
    </source>
</evidence>
<dbReference type="Proteomes" id="UP000807115">
    <property type="component" value="Chromosome 3"/>
</dbReference>
<evidence type="ECO:0000313" key="2">
    <source>
        <dbReference type="EMBL" id="KAG0539582.1"/>
    </source>
</evidence>
<dbReference type="OMA" id="GFPPVHD"/>
<accession>A0A921RG93</accession>
<gene>
    <name evidence="2" type="ORF">BDA96_03G335300</name>
</gene>
<feature type="region of interest" description="Disordered" evidence="1">
    <location>
        <begin position="73"/>
        <end position="98"/>
    </location>
</feature>